<evidence type="ECO:0000313" key="2">
    <source>
        <dbReference type="EMBL" id="MBN2952958.1"/>
    </source>
</evidence>
<dbReference type="InterPro" id="IPR012341">
    <property type="entry name" value="6hp_glycosidase-like_sf"/>
</dbReference>
<dbReference type="EMBL" id="JAFHBD010000015">
    <property type="protein sequence ID" value="MBN2952958.1"/>
    <property type="molecule type" value="Genomic_DNA"/>
</dbReference>
<evidence type="ECO:0000313" key="1">
    <source>
        <dbReference type="EMBL" id="CUN88480.1"/>
    </source>
</evidence>
<organism evidence="1 3">
    <name type="scientific">Fusicatenibacter saccharivorans</name>
    <dbReference type="NCBI Taxonomy" id="1150298"/>
    <lineage>
        <taxon>Bacteria</taxon>
        <taxon>Bacillati</taxon>
        <taxon>Bacillota</taxon>
        <taxon>Clostridia</taxon>
        <taxon>Lachnospirales</taxon>
        <taxon>Lachnospiraceae</taxon>
        <taxon>Fusicatenibacter</taxon>
    </lineage>
</organism>
<evidence type="ECO:0000313" key="3">
    <source>
        <dbReference type="Proteomes" id="UP000095706"/>
    </source>
</evidence>
<dbReference type="GO" id="GO:0016787">
    <property type="term" value="F:hydrolase activity"/>
    <property type="evidence" value="ECO:0007669"/>
    <property type="project" value="UniProtKB-KW"/>
</dbReference>
<dbReference type="InterPro" id="IPR008313">
    <property type="entry name" value="GH125"/>
</dbReference>
<dbReference type="PANTHER" id="PTHR31047">
    <property type="entry name" value="MEIOTICALLY UP-REGULATED GENE 157 PROTEIN"/>
    <property type="match status" value="1"/>
</dbReference>
<proteinExistence type="predicted"/>
<dbReference type="Gene3D" id="1.50.10.10">
    <property type="match status" value="1"/>
</dbReference>
<gene>
    <name evidence="1" type="ORF">ERS852406_00839</name>
    <name evidence="2" type="ORF">JTJ23_05030</name>
</gene>
<dbReference type="EMBL" id="CYYV01000004">
    <property type="protein sequence ID" value="CUN88480.1"/>
    <property type="molecule type" value="Genomic_DNA"/>
</dbReference>
<reference evidence="2" key="2">
    <citation type="submission" date="2021-02" db="EMBL/GenBank/DDBJ databases">
        <title>Metagenome-assembled genomes from human diarrheal sample B26.</title>
        <authorList>
            <person name="Ateba T.P."/>
            <person name="Alayande K.A."/>
            <person name="Mwanza M."/>
        </authorList>
    </citation>
    <scope>NUCLEOTIDE SEQUENCE</scope>
    <source>
        <strain evidence="2">06WH</strain>
    </source>
</reference>
<dbReference type="SMART" id="SM01149">
    <property type="entry name" value="DUF1237"/>
    <property type="match status" value="1"/>
</dbReference>
<reference evidence="1 3" key="1">
    <citation type="submission" date="2015-09" db="EMBL/GenBank/DDBJ databases">
        <authorList>
            <consortium name="Pathogen Informatics"/>
        </authorList>
    </citation>
    <scope>NUCLEOTIDE SEQUENCE [LARGE SCALE GENOMIC DNA]</scope>
    <source>
        <strain evidence="1 3">2789STDY5608849</strain>
    </source>
</reference>
<dbReference type="SUPFAM" id="SSF48208">
    <property type="entry name" value="Six-hairpin glycosidases"/>
    <property type="match status" value="1"/>
</dbReference>
<dbReference type="GO" id="GO:0005975">
    <property type="term" value="P:carbohydrate metabolic process"/>
    <property type="evidence" value="ECO:0007669"/>
    <property type="project" value="InterPro"/>
</dbReference>
<dbReference type="Proteomes" id="UP000737612">
    <property type="component" value="Unassembled WGS sequence"/>
</dbReference>
<accession>A0A174ALD8</accession>
<dbReference type="PANTHER" id="PTHR31047:SF0">
    <property type="entry name" value="MEIOTICALLY UP-REGULATED GENE 157 PROTEIN"/>
    <property type="match status" value="1"/>
</dbReference>
<dbReference type="RefSeq" id="WP_055226885.1">
    <property type="nucleotide sequence ID" value="NZ_CYYV01000004.1"/>
</dbReference>
<protein>
    <submittedName>
        <fullName evidence="2">Glycoside hydrolase family 125 protein</fullName>
    </submittedName>
</protein>
<dbReference type="AlphaFoldDB" id="A0A174ALD8"/>
<keyword evidence="2" id="KW-0378">Hydrolase</keyword>
<name>A0A174ALD8_9FIRM</name>
<dbReference type="Proteomes" id="UP000095706">
    <property type="component" value="Unassembled WGS sequence"/>
</dbReference>
<dbReference type="Pfam" id="PF06824">
    <property type="entry name" value="Glyco_hydro_125"/>
    <property type="match status" value="1"/>
</dbReference>
<sequence length="429" mass="49057">MKETLPKSIQELILSLREKLKDEPEIVDMFERCYSNTLDTTVKKMEDGSTYVITGDIPAMWLRDSVAQLRPYLVPAQNDPELADLIAGLIRRQFMCINIDPYANAFNEGPNGNCWEKDETDMGPWIWERKYEIDSLCYPLQFSYLFWKNTGRTDQFDEVFWEGVDKILTVFETEMNHEEKSPYSFIRKNCSYTDTLSRDGKGAQVKSGIGLIWSGFRPSDDSCRYGYLIPSNMFAVVVLNYLKEIADFVGGKEEIAKKAEEMAKTVKQAIETYGTTHIWGLGDVYAYEVDGFGQYNLMDDANVPSLLAMSYLGYEPESQEVADNTRKLILSEANPFYYSGTKLSGIGSPHTPVRYVWHISKAIEGLTAPTKEEKHQMIHELMATDGGTGLMHEGVFVDDPTVYTREWFSWANAMFCELVMQYCGYEIKK</sequence>
<dbReference type="InterPro" id="IPR008928">
    <property type="entry name" value="6-hairpin_glycosidase_sf"/>
</dbReference>
<dbReference type="PIRSF" id="PIRSF028846">
    <property type="entry name" value="UCP028846"/>
    <property type="match status" value="1"/>
</dbReference>